<evidence type="ECO:0000313" key="2">
    <source>
        <dbReference type="Proteomes" id="UP000789901"/>
    </source>
</evidence>
<accession>A0ABN7VAZ4</accession>
<protein>
    <submittedName>
        <fullName evidence="1">29136_t:CDS:1</fullName>
    </submittedName>
</protein>
<keyword evidence="2" id="KW-1185">Reference proteome</keyword>
<sequence length="79" mass="9306">MRKLTESKDKECYTENQVTELATSQTKDKKLLENTNTINKIVNQINYARKLTESKDGIDIVNSKKNQQRIHQRIIQEKK</sequence>
<feature type="non-terminal residue" evidence="1">
    <location>
        <position position="79"/>
    </location>
</feature>
<proteinExistence type="predicted"/>
<name>A0ABN7VAZ4_GIGMA</name>
<dbReference type="Proteomes" id="UP000789901">
    <property type="component" value="Unassembled WGS sequence"/>
</dbReference>
<organism evidence="1 2">
    <name type="scientific">Gigaspora margarita</name>
    <dbReference type="NCBI Taxonomy" id="4874"/>
    <lineage>
        <taxon>Eukaryota</taxon>
        <taxon>Fungi</taxon>
        <taxon>Fungi incertae sedis</taxon>
        <taxon>Mucoromycota</taxon>
        <taxon>Glomeromycotina</taxon>
        <taxon>Glomeromycetes</taxon>
        <taxon>Diversisporales</taxon>
        <taxon>Gigasporaceae</taxon>
        <taxon>Gigaspora</taxon>
    </lineage>
</organism>
<comment type="caution">
    <text evidence="1">The sequence shown here is derived from an EMBL/GenBank/DDBJ whole genome shotgun (WGS) entry which is preliminary data.</text>
</comment>
<gene>
    <name evidence="1" type="ORF">GMARGA_LOCUS16559</name>
</gene>
<dbReference type="EMBL" id="CAJVQB010012068">
    <property type="protein sequence ID" value="CAG8752587.1"/>
    <property type="molecule type" value="Genomic_DNA"/>
</dbReference>
<evidence type="ECO:0000313" key="1">
    <source>
        <dbReference type="EMBL" id="CAG8752587.1"/>
    </source>
</evidence>
<reference evidence="1 2" key="1">
    <citation type="submission" date="2021-06" db="EMBL/GenBank/DDBJ databases">
        <authorList>
            <person name="Kallberg Y."/>
            <person name="Tangrot J."/>
            <person name="Rosling A."/>
        </authorList>
    </citation>
    <scope>NUCLEOTIDE SEQUENCE [LARGE SCALE GENOMIC DNA]</scope>
    <source>
        <strain evidence="1 2">120-4 pot B 10/14</strain>
    </source>
</reference>